<organism evidence="2">
    <name type="scientific">Gracilinema caldarium</name>
    <dbReference type="NCBI Taxonomy" id="215591"/>
    <lineage>
        <taxon>Bacteria</taxon>
        <taxon>Pseudomonadati</taxon>
        <taxon>Spirochaetota</taxon>
        <taxon>Spirochaetia</taxon>
        <taxon>Spirochaetales</taxon>
        <taxon>Breznakiellaceae</taxon>
        <taxon>Gracilinema</taxon>
    </lineage>
</organism>
<feature type="domain" description="AAA+ ATPase" evidence="1">
    <location>
        <begin position="268"/>
        <end position="419"/>
    </location>
</feature>
<dbReference type="GO" id="GO:0005524">
    <property type="term" value="F:ATP binding"/>
    <property type="evidence" value="ECO:0007669"/>
    <property type="project" value="UniProtKB-KW"/>
</dbReference>
<dbReference type="InterPro" id="IPR027417">
    <property type="entry name" value="P-loop_NTPase"/>
</dbReference>
<sequence>MIRTERLIQWLINLDSLTFFRGIHHHRAIQKLSQLCEILIPLLEAESEKSTEGLIIPSLSQKRSLARAWAEFLEALLRSESPTKGTPQIELNLYSIIADFVVQDENPLTLILERYPAEQLEPEMSALAAADLDRLYELAGLPLQDLADTVTCFVGSASEVCNKILNFDSYQYKDLENETNRVLPANSPWSAHLTELGNLIHTHGAGILGQHQTFIWKQRKQIANETPARNSLYPVLNGDTISLEDLSGYEAQRSVVIENTRRFIEGKTANNLLLYGDRGTGKSATVKAVCRAFADRGLKLIEVRKGDLLHFEAIAERLSGRGLKFVLFIDDLSFEATDDTFTSLKALLEGGLERRPANVVIYATSNRRHLVKEHFADRPTTALAAEALTTGDVRAFDTMQEQLSLADRFGISIVFTAPNQDEYLAIAEAIAERRGLLPHKLDRQQFRENALRWERWFNGRSPRTAQQFVDWLAGGEGFPWE</sequence>
<dbReference type="SUPFAM" id="SSF52540">
    <property type="entry name" value="P-loop containing nucleoside triphosphate hydrolases"/>
    <property type="match status" value="1"/>
</dbReference>
<keyword evidence="2" id="KW-0067">ATP-binding</keyword>
<comment type="caution">
    <text evidence="2">The sequence shown here is derived from an EMBL/GenBank/DDBJ whole genome shotgun (WGS) entry which is preliminary data.</text>
</comment>
<accession>A0A7C3EBP3</accession>
<dbReference type="Pfam" id="PF05673">
    <property type="entry name" value="DUF815"/>
    <property type="match status" value="1"/>
</dbReference>
<dbReference type="InterPro" id="IPR008533">
    <property type="entry name" value="DUF815"/>
</dbReference>
<dbReference type="AlphaFoldDB" id="A0A7C3EBP3"/>
<dbReference type="PANTHER" id="PTHR42935:SF1">
    <property type="entry name" value="SLR0930 PROTEIN"/>
    <property type="match status" value="1"/>
</dbReference>
<dbReference type="PANTHER" id="PTHR42935">
    <property type="entry name" value="SLR0930 PROTEIN"/>
    <property type="match status" value="1"/>
</dbReference>
<dbReference type="SMART" id="SM00382">
    <property type="entry name" value="AAA"/>
    <property type="match status" value="1"/>
</dbReference>
<dbReference type="CDD" id="cd00009">
    <property type="entry name" value="AAA"/>
    <property type="match status" value="1"/>
</dbReference>
<dbReference type="EMBL" id="DSVL01000426">
    <property type="protein sequence ID" value="HFH30576.1"/>
    <property type="molecule type" value="Genomic_DNA"/>
</dbReference>
<gene>
    <name evidence="2" type="ORF">ENS59_13890</name>
</gene>
<keyword evidence="2" id="KW-0547">Nucleotide-binding</keyword>
<evidence type="ECO:0000313" key="2">
    <source>
        <dbReference type="EMBL" id="HFH30576.1"/>
    </source>
</evidence>
<dbReference type="Gene3D" id="3.40.50.300">
    <property type="entry name" value="P-loop containing nucleotide triphosphate hydrolases"/>
    <property type="match status" value="1"/>
</dbReference>
<dbReference type="InterPro" id="IPR003593">
    <property type="entry name" value="AAA+_ATPase"/>
</dbReference>
<name>A0A7C3EBP3_9SPIR</name>
<protein>
    <submittedName>
        <fullName evidence="2">ATP-binding protein</fullName>
    </submittedName>
</protein>
<proteinExistence type="predicted"/>
<evidence type="ECO:0000259" key="1">
    <source>
        <dbReference type="SMART" id="SM00382"/>
    </source>
</evidence>
<reference evidence="2" key="1">
    <citation type="journal article" date="2020" name="mSystems">
        <title>Genome- and Community-Level Interaction Insights into Carbon Utilization and Element Cycling Functions of Hydrothermarchaeota in Hydrothermal Sediment.</title>
        <authorList>
            <person name="Zhou Z."/>
            <person name="Liu Y."/>
            <person name="Xu W."/>
            <person name="Pan J."/>
            <person name="Luo Z.H."/>
            <person name="Li M."/>
        </authorList>
    </citation>
    <scope>NUCLEOTIDE SEQUENCE [LARGE SCALE GENOMIC DNA]</scope>
    <source>
        <strain evidence="2">SpSt-503</strain>
    </source>
</reference>